<dbReference type="OrthoDB" id="6409159at2759"/>
<evidence type="ECO:0000256" key="2">
    <source>
        <dbReference type="SAM" id="Phobius"/>
    </source>
</evidence>
<dbReference type="Proteomes" id="UP000499080">
    <property type="component" value="Unassembled WGS sequence"/>
</dbReference>
<evidence type="ECO:0000256" key="1">
    <source>
        <dbReference type="ARBA" id="ARBA00022729"/>
    </source>
</evidence>
<keyword evidence="2" id="KW-1133">Transmembrane helix</keyword>
<evidence type="ECO:0008006" key="5">
    <source>
        <dbReference type="Google" id="ProtNLM"/>
    </source>
</evidence>
<dbReference type="InterPro" id="IPR028996">
    <property type="entry name" value="GM2-AP"/>
</dbReference>
<accession>A0A4Y2BYF4</accession>
<dbReference type="GO" id="GO:0006689">
    <property type="term" value="P:ganglioside catabolic process"/>
    <property type="evidence" value="ECO:0007669"/>
    <property type="project" value="InterPro"/>
</dbReference>
<protein>
    <recommendedName>
        <fullName evidence="5">MD-2-related lipid-recognition domain-containing protein</fullName>
    </recommendedName>
</protein>
<keyword evidence="1" id="KW-0732">Signal</keyword>
<comment type="caution">
    <text evidence="3">The sequence shown here is derived from an EMBL/GenBank/DDBJ whole genome shotgun (WGS) entry which is preliminary data.</text>
</comment>
<gene>
    <name evidence="3" type="ORF">AVEN_229947_1</name>
</gene>
<dbReference type="SUPFAM" id="SSF63707">
    <property type="entry name" value="Ganglioside M2 (gm2) activator"/>
    <property type="match status" value="1"/>
</dbReference>
<keyword evidence="2" id="KW-0812">Transmembrane</keyword>
<dbReference type="AlphaFoldDB" id="A0A4Y2BYF4"/>
<evidence type="ECO:0000313" key="3">
    <source>
        <dbReference type="EMBL" id="GBL96505.1"/>
    </source>
</evidence>
<dbReference type="GO" id="GO:0005319">
    <property type="term" value="F:lipid transporter activity"/>
    <property type="evidence" value="ECO:0007669"/>
    <property type="project" value="TreeGrafter"/>
</dbReference>
<organism evidence="3 4">
    <name type="scientific">Araneus ventricosus</name>
    <name type="common">Orbweaver spider</name>
    <name type="synonym">Epeira ventricosa</name>
    <dbReference type="NCBI Taxonomy" id="182803"/>
    <lineage>
        <taxon>Eukaryota</taxon>
        <taxon>Metazoa</taxon>
        <taxon>Ecdysozoa</taxon>
        <taxon>Arthropoda</taxon>
        <taxon>Chelicerata</taxon>
        <taxon>Arachnida</taxon>
        <taxon>Araneae</taxon>
        <taxon>Araneomorphae</taxon>
        <taxon>Entelegynae</taxon>
        <taxon>Araneoidea</taxon>
        <taxon>Araneidae</taxon>
        <taxon>Araneus</taxon>
    </lineage>
</organism>
<proteinExistence type="predicted"/>
<reference evidence="3 4" key="1">
    <citation type="journal article" date="2019" name="Sci. Rep.">
        <title>Orb-weaving spider Araneus ventricosus genome elucidates the spidroin gene catalogue.</title>
        <authorList>
            <person name="Kono N."/>
            <person name="Nakamura H."/>
            <person name="Ohtoshi R."/>
            <person name="Moran D.A.P."/>
            <person name="Shinohara A."/>
            <person name="Yoshida Y."/>
            <person name="Fujiwara M."/>
            <person name="Mori M."/>
            <person name="Tomita M."/>
            <person name="Arakawa K."/>
        </authorList>
    </citation>
    <scope>NUCLEOTIDE SEQUENCE [LARGE SCALE GENOMIC DNA]</scope>
</reference>
<dbReference type="PANTHER" id="PTHR17357">
    <property type="entry name" value="GM2 GANGLIOSIDE ACTIVATOR PROTEIN"/>
    <property type="match status" value="1"/>
</dbReference>
<name>A0A4Y2BYF4_ARAVE</name>
<evidence type="ECO:0000313" key="4">
    <source>
        <dbReference type="Proteomes" id="UP000499080"/>
    </source>
</evidence>
<feature type="transmembrane region" description="Helical" evidence="2">
    <location>
        <begin position="67"/>
        <end position="87"/>
    </location>
</feature>
<dbReference type="GO" id="GO:0009898">
    <property type="term" value="C:cytoplasmic side of plasma membrane"/>
    <property type="evidence" value="ECO:0007669"/>
    <property type="project" value="TreeGrafter"/>
</dbReference>
<dbReference type="PANTHER" id="PTHR17357:SF0">
    <property type="entry name" value="GANGLIOSIDE GM2 ACTIVATOR"/>
    <property type="match status" value="1"/>
</dbReference>
<dbReference type="Gene3D" id="2.70.220.10">
    <property type="entry name" value="Ganglioside GM2 activator"/>
    <property type="match status" value="1"/>
</dbReference>
<dbReference type="GO" id="GO:0008047">
    <property type="term" value="F:enzyme activator activity"/>
    <property type="evidence" value="ECO:0007669"/>
    <property type="project" value="InterPro"/>
</dbReference>
<keyword evidence="4" id="KW-1185">Reference proteome</keyword>
<dbReference type="EMBL" id="BGPR01000121">
    <property type="protein sequence ID" value="GBL96505.1"/>
    <property type="molecule type" value="Genomic_DNA"/>
</dbReference>
<dbReference type="InterPro" id="IPR036846">
    <property type="entry name" value="GM2-AP_sf"/>
</dbReference>
<sequence>MLRKKRQYRHRNGDDCVTSIFSDVSKIGTVLADSGTDDQILTFKGLRKNPNHYKENNLSGSYPLKKLLTMASIILFLCIAFLAPAFAHGSATFADCGGADKSIAFKDGSVKPDPVQYPGNLSMTVAMEVLKTLPASDFEMKLDLIKLDPRRMSVPCLDNIGSCTYDICEMIENHRSEFCPMFPNPTRLRMSNSLIFLMKDAPVAIPDFGEVFVKILEEINPLANIYLFIKTLSVIRQPTDSFLEEAVVGGWPKMMKFKAL</sequence>
<keyword evidence="2" id="KW-0472">Membrane</keyword>